<feature type="compositionally biased region" description="Polar residues" evidence="1">
    <location>
        <begin position="187"/>
        <end position="200"/>
    </location>
</feature>
<reference evidence="2" key="1">
    <citation type="submission" date="2021-03" db="EMBL/GenBank/DDBJ databases">
        <authorList>
            <person name="Palmer J.M."/>
        </authorList>
    </citation>
    <scope>NUCLEOTIDE SEQUENCE</scope>
    <source>
        <strain evidence="2">ARV_011</strain>
    </source>
</reference>
<sequence>MSKTSIIISNLDNNIFITKGVKGMTVPDYLKTRVLQDFTNAEMDYWSNLPFLNRIVIILRTEATASKVRELVTELLKELSVDALITQQENLLRRHKLADNLDREDFNQWEEENSAFIDYKEPEPHLSPKLPSDDLMLLNNENVDVGGVPRRKQSITRTLYSPPPLPTTSTSSLRPDLSVNIPGDRSYSPQQSPTVTIDEV</sequence>
<dbReference type="RefSeq" id="XP_043049786.1">
    <property type="nucleotide sequence ID" value="XM_043195613.1"/>
</dbReference>
<gene>
    <name evidence="2" type="ORF">KQ657_004959</name>
</gene>
<dbReference type="GeneID" id="66118333"/>
<dbReference type="OrthoDB" id="4069757at2759"/>
<feature type="compositionally biased region" description="Low complexity" evidence="1">
    <location>
        <begin position="167"/>
        <end position="178"/>
    </location>
</feature>
<accession>A0A9P7VA93</accession>
<dbReference type="EMBL" id="JAHMUF010000008">
    <property type="protein sequence ID" value="KAG7194239.1"/>
    <property type="molecule type" value="Genomic_DNA"/>
</dbReference>
<dbReference type="Proteomes" id="UP000790833">
    <property type="component" value="Unassembled WGS sequence"/>
</dbReference>
<evidence type="ECO:0000313" key="3">
    <source>
        <dbReference type="Proteomes" id="UP000790833"/>
    </source>
</evidence>
<keyword evidence="3" id="KW-1185">Reference proteome</keyword>
<evidence type="ECO:0000313" key="2">
    <source>
        <dbReference type="EMBL" id="KAG7194239.1"/>
    </source>
</evidence>
<proteinExistence type="predicted"/>
<feature type="region of interest" description="Disordered" evidence="1">
    <location>
        <begin position="147"/>
        <end position="200"/>
    </location>
</feature>
<organism evidence="2 3">
    <name type="scientific">Scheffersomyces spartinae</name>
    <dbReference type="NCBI Taxonomy" id="45513"/>
    <lineage>
        <taxon>Eukaryota</taxon>
        <taxon>Fungi</taxon>
        <taxon>Dikarya</taxon>
        <taxon>Ascomycota</taxon>
        <taxon>Saccharomycotina</taxon>
        <taxon>Pichiomycetes</taxon>
        <taxon>Debaryomycetaceae</taxon>
        <taxon>Scheffersomyces</taxon>
    </lineage>
</organism>
<name>A0A9P7VA93_9ASCO</name>
<protein>
    <submittedName>
        <fullName evidence="2">Uncharacterized protein</fullName>
    </submittedName>
</protein>
<dbReference type="AlphaFoldDB" id="A0A9P7VA93"/>
<evidence type="ECO:0000256" key="1">
    <source>
        <dbReference type="SAM" id="MobiDB-lite"/>
    </source>
</evidence>
<comment type="caution">
    <text evidence="2">The sequence shown here is derived from an EMBL/GenBank/DDBJ whole genome shotgun (WGS) entry which is preliminary data.</text>
</comment>